<proteinExistence type="inferred from homology"/>
<evidence type="ECO:0000259" key="8">
    <source>
        <dbReference type="Pfam" id="PF00155"/>
    </source>
</evidence>
<dbReference type="InterPro" id="IPR001917">
    <property type="entry name" value="Aminotrans_II_pyridoxalP_BS"/>
</dbReference>
<keyword evidence="10" id="KW-1185">Reference proteome</keyword>
<comment type="function">
    <text evidence="6">Aminotransferase that catalyzes the conversion of aromatic amino acids and 2-oxoglutarate into corresponding aromatic oxo acids and L-glutamate.</text>
</comment>
<feature type="modified residue" description="N6-(pyridoxal phosphate)lysine" evidence="6">
    <location>
        <position position="250"/>
    </location>
</feature>
<dbReference type="InterPro" id="IPR015424">
    <property type="entry name" value="PyrdxlP-dep_Trfase"/>
</dbReference>
<dbReference type="PROSITE" id="PS00599">
    <property type="entry name" value="AA_TRANSFER_CLASS_2"/>
    <property type="match status" value="1"/>
</dbReference>
<comment type="subunit">
    <text evidence="2 6">Homodimer.</text>
</comment>
<dbReference type="KEGG" id="ail:FLP10_09190"/>
<protein>
    <recommendedName>
        <fullName evidence="6">Aromatic amino acid aminotransferase</fullName>
        <shortName evidence="6">ArAT</shortName>
        <ecNumber evidence="6">2.6.1.57</ecNumber>
    </recommendedName>
</protein>
<comment type="cofactor">
    <cofactor evidence="1 6">
        <name>pyridoxal 5'-phosphate</name>
        <dbReference type="ChEBI" id="CHEBI:597326"/>
    </cofactor>
</comment>
<dbReference type="HAMAP" id="MF_01513">
    <property type="entry name" value="Phe_aminotrans_2"/>
    <property type="match status" value="1"/>
</dbReference>
<dbReference type="GO" id="GO:0008793">
    <property type="term" value="F:aromatic-amino-acid transaminase activity"/>
    <property type="evidence" value="ECO:0007669"/>
    <property type="project" value="UniProtKB-UniRule"/>
</dbReference>
<feature type="region of interest" description="Disordered" evidence="7">
    <location>
        <begin position="1"/>
        <end position="30"/>
    </location>
</feature>
<dbReference type="PANTHER" id="PTHR43643">
    <property type="entry name" value="HISTIDINOL-PHOSPHATE AMINOTRANSFERASE 2"/>
    <property type="match status" value="1"/>
</dbReference>
<evidence type="ECO:0000256" key="6">
    <source>
        <dbReference type="HAMAP-Rule" id="MF_01513"/>
    </source>
</evidence>
<evidence type="ECO:0000256" key="4">
    <source>
        <dbReference type="ARBA" id="ARBA00022679"/>
    </source>
</evidence>
<evidence type="ECO:0000256" key="1">
    <source>
        <dbReference type="ARBA" id="ARBA00001933"/>
    </source>
</evidence>
<organism evidence="9 10">
    <name type="scientific">Agromyces intestinalis</name>
    <dbReference type="NCBI Taxonomy" id="2592652"/>
    <lineage>
        <taxon>Bacteria</taxon>
        <taxon>Bacillati</taxon>
        <taxon>Actinomycetota</taxon>
        <taxon>Actinomycetes</taxon>
        <taxon>Micrococcales</taxon>
        <taxon>Microbacteriaceae</taxon>
        <taxon>Agromyces</taxon>
    </lineage>
</organism>
<dbReference type="InterPro" id="IPR015422">
    <property type="entry name" value="PyrdxlP-dep_Trfase_small"/>
</dbReference>
<dbReference type="Proteomes" id="UP000324678">
    <property type="component" value="Chromosome"/>
</dbReference>
<evidence type="ECO:0000256" key="5">
    <source>
        <dbReference type="ARBA" id="ARBA00022898"/>
    </source>
</evidence>
<dbReference type="InterPro" id="IPR005861">
    <property type="entry name" value="HisP_aminotrans"/>
</dbReference>
<dbReference type="Gene3D" id="3.40.640.10">
    <property type="entry name" value="Type I PLP-dependent aspartate aminotransferase-like (Major domain)"/>
    <property type="match status" value="1"/>
</dbReference>
<dbReference type="CDD" id="cd00609">
    <property type="entry name" value="AAT_like"/>
    <property type="match status" value="1"/>
</dbReference>
<dbReference type="Gene3D" id="3.90.1150.10">
    <property type="entry name" value="Aspartate Aminotransferase, domain 1"/>
    <property type="match status" value="1"/>
</dbReference>
<feature type="domain" description="Aminotransferase class I/classII large" evidence="8">
    <location>
        <begin position="54"/>
        <end position="378"/>
    </location>
</feature>
<dbReference type="GO" id="GO:0000105">
    <property type="term" value="P:L-histidine biosynthetic process"/>
    <property type="evidence" value="ECO:0007669"/>
    <property type="project" value="InterPro"/>
</dbReference>
<evidence type="ECO:0000256" key="2">
    <source>
        <dbReference type="ARBA" id="ARBA00011738"/>
    </source>
</evidence>
<dbReference type="AlphaFoldDB" id="A0A5C1YEP2"/>
<keyword evidence="5 6" id="KW-0663">Pyridoxal phosphate</keyword>
<dbReference type="PANTHER" id="PTHR43643:SF3">
    <property type="entry name" value="HISTIDINOL-PHOSPHATE AMINOTRANSFERASE"/>
    <property type="match status" value="1"/>
</dbReference>
<dbReference type="InterPro" id="IPR015421">
    <property type="entry name" value="PyrdxlP-dep_Trfase_major"/>
</dbReference>
<dbReference type="EC" id="2.6.1.57" evidence="6"/>
<evidence type="ECO:0000313" key="9">
    <source>
        <dbReference type="EMBL" id="QEO14576.1"/>
    </source>
</evidence>
<dbReference type="OrthoDB" id="9809616at2"/>
<dbReference type="EMBL" id="CP043505">
    <property type="protein sequence ID" value="QEO14576.1"/>
    <property type="molecule type" value="Genomic_DNA"/>
</dbReference>
<dbReference type="HAMAP" id="MF_01023">
    <property type="entry name" value="HisC_aminotrans_2"/>
    <property type="match status" value="1"/>
</dbReference>
<dbReference type="NCBIfam" id="NF002878">
    <property type="entry name" value="PRK03321.1"/>
    <property type="match status" value="1"/>
</dbReference>
<keyword evidence="4 6" id="KW-0808">Transferase</keyword>
<name>A0A5C1YEP2_9MICO</name>
<comment type="similarity">
    <text evidence="6">Belongs to the class-II pyridoxal-phosphate-dependent aminotransferase family.</text>
</comment>
<reference evidence="9 10" key="1">
    <citation type="submission" date="2019-09" db="EMBL/GenBank/DDBJ databases">
        <title>Genome sequencing of strain KACC 19306.</title>
        <authorList>
            <person name="Heo J."/>
            <person name="Kim S.-J."/>
            <person name="Kim J.-S."/>
            <person name="Hong S.-B."/>
            <person name="Kwon S.-W."/>
        </authorList>
    </citation>
    <scope>NUCLEOTIDE SEQUENCE [LARGE SCALE GENOMIC DNA]</scope>
    <source>
        <strain evidence="9 10">KACC 19306</strain>
    </source>
</reference>
<dbReference type="InterPro" id="IPR050106">
    <property type="entry name" value="HistidinolP_aminotransfase"/>
</dbReference>
<dbReference type="GO" id="GO:0004400">
    <property type="term" value="F:histidinol-phosphate transaminase activity"/>
    <property type="evidence" value="ECO:0007669"/>
    <property type="project" value="InterPro"/>
</dbReference>
<dbReference type="Pfam" id="PF00155">
    <property type="entry name" value="Aminotran_1_2"/>
    <property type="match status" value="1"/>
</dbReference>
<keyword evidence="3 6" id="KW-0032">Aminotransferase</keyword>
<dbReference type="SUPFAM" id="SSF53383">
    <property type="entry name" value="PLP-dependent transferases"/>
    <property type="match status" value="1"/>
</dbReference>
<evidence type="ECO:0000256" key="7">
    <source>
        <dbReference type="SAM" id="MobiDB-lite"/>
    </source>
</evidence>
<sequence length="390" mass="40991">MPQLWQTTARDRRGTVDPVTPAAPETPNNAVRLRPEIAALPPYRQGRPAPADGYKLSSNENPFDPLPVVVDAITASAASVNRYPDATALALREKLAERFGVTADEIIVGAGSVALIAQFILAACAPGDEVVYSWRSFEAYPGLCTVAGATSVQVPNRPDHGHDLDALAAAVTDRTRVIIVCSPNNPTGPLVTADEFAAFMAKVPSDRLVLLDEAYIEFVRAESTGPGASVDGATLTGRYPNLVVLRTFSKAYGLAGLRVGYAIGPVPILDAARATAIPLGVTGQAAAAAVASLEPDAEAELRRRVDVIVERREALRAALIAQGWAIPEAHGNFVWLPTGEHTVAVAERLFDAGVVARAFPPEGIRISVGEASSVEVLTEILGQLVGTSQA</sequence>
<evidence type="ECO:0000256" key="3">
    <source>
        <dbReference type="ARBA" id="ARBA00022576"/>
    </source>
</evidence>
<dbReference type="InterPro" id="IPR004839">
    <property type="entry name" value="Aminotransferase_I/II_large"/>
</dbReference>
<gene>
    <name evidence="6" type="primary">pat</name>
    <name evidence="9" type="ORF">FLP10_09190</name>
</gene>
<evidence type="ECO:0000313" key="10">
    <source>
        <dbReference type="Proteomes" id="UP000324678"/>
    </source>
</evidence>
<comment type="catalytic activity">
    <reaction evidence="6">
        <text>an aromatic L-alpha-amino acid + 2-oxoglutarate = an aromatic oxo-acid + L-glutamate</text>
        <dbReference type="Rhea" id="RHEA:17533"/>
        <dbReference type="ChEBI" id="CHEBI:16810"/>
        <dbReference type="ChEBI" id="CHEBI:29985"/>
        <dbReference type="ChEBI" id="CHEBI:73309"/>
        <dbReference type="ChEBI" id="CHEBI:84824"/>
        <dbReference type="EC" id="2.6.1.57"/>
    </reaction>
</comment>
<dbReference type="GO" id="GO:0030170">
    <property type="term" value="F:pyridoxal phosphate binding"/>
    <property type="evidence" value="ECO:0007669"/>
    <property type="project" value="UniProtKB-UniRule"/>
</dbReference>
<dbReference type="InterPro" id="IPR024892">
    <property type="entry name" value="ArAT"/>
</dbReference>
<accession>A0A5C1YEP2</accession>